<dbReference type="Proteomes" id="UP001157017">
    <property type="component" value="Unassembled WGS sequence"/>
</dbReference>
<dbReference type="CDD" id="cd07971">
    <property type="entry name" value="OBF_DNA_ligase_LigD"/>
    <property type="match status" value="1"/>
</dbReference>
<evidence type="ECO:0000259" key="2">
    <source>
        <dbReference type="Pfam" id="PF04679"/>
    </source>
</evidence>
<gene>
    <name evidence="3" type="ORF">GCM10025868_29890</name>
</gene>
<organism evidence="3 4">
    <name type="scientific">Angustibacter aerolatus</name>
    <dbReference type="NCBI Taxonomy" id="1162965"/>
    <lineage>
        <taxon>Bacteria</taxon>
        <taxon>Bacillati</taxon>
        <taxon>Actinomycetota</taxon>
        <taxon>Actinomycetes</taxon>
        <taxon>Kineosporiales</taxon>
        <taxon>Kineosporiaceae</taxon>
    </lineage>
</organism>
<dbReference type="Gene3D" id="2.40.50.140">
    <property type="entry name" value="Nucleic acid-binding proteins"/>
    <property type="match status" value="1"/>
</dbReference>
<dbReference type="InterPro" id="IPR012340">
    <property type="entry name" value="NA-bd_OB-fold"/>
</dbReference>
<name>A0ABQ6JKR3_9ACTN</name>
<evidence type="ECO:0000313" key="4">
    <source>
        <dbReference type="Proteomes" id="UP001157017"/>
    </source>
</evidence>
<comment type="caution">
    <text evidence="3">The sequence shown here is derived from an EMBL/GenBank/DDBJ whole genome shotgun (WGS) entry which is preliminary data.</text>
</comment>
<accession>A0ABQ6JKR3</accession>
<dbReference type="EC" id="6.5.1.1" evidence="1"/>
<keyword evidence="4" id="KW-1185">Reference proteome</keyword>
<dbReference type="InterPro" id="IPR012309">
    <property type="entry name" value="DNA_ligase_ATP-dep_C"/>
</dbReference>
<proteinExistence type="predicted"/>
<evidence type="ECO:0000256" key="1">
    <source>
        <dbReference type="ARBA" id="ARBA00012727"/>
    </source>
</evidence>
<dbReference type="SUPFAM" id="SSF50249">
    <property type="entry name" value="Nucleic acid-binding proteins"/>
    <property type="match status" value="1"/>
</dbReference>
<sequence length="94" mass="9899">MPDDEGLRFVGRAGSGIGGRLAAVLGEALGPLQRSDSPFVDAVPRADAVGSVWVEPRVVVEISHLGHGGQGRLRQPVVLGLRPDVPTEEVRDEP</sequence>
<protein>
    <recommendedName>
        <fullName evidence="1">DNA ligase (ATP)</fullName>
        <ecNumber evidence="1">6.5.1.1</ecNumber>
    </recommendedName>
</protein>
<dbReference type="EMBL" id="BSUZ01000001">
    <property type="protein sequence ID" value="GMA87739.1"/>
    <property type="molecule type" value="Genomic_DNA"/>
</dbReference>
<evidence type="ECO:0000313" key="3">
    <source>
        <dbReference type="EMBL" id="GMA87739.1"/>
    </source>
</evidence>
<reference evidence="4" key="1">
    <citation type="journal article" date="2019" name="Int. J. Syst. Evol. Microbiol.">
        <title>The Global Catalogue of Microorganisms (GCM) 10K type strain sequencing project: providing services to taxonomists for standard genome sequencing and annotation.</title>
        <authorList>
            <consortium name="The Broad Institute Genomics Platform"/>
            <consortium name="The Broad Institute Genome Sequencing Center for Infectious Disease"/>
            <person name="Wu L."/>
            <person name="Ma J."/>
        </authorList>
    </citation>
    <scope>NUCLEOTIDE SEQUENCE [LARGE SCALE GENOMIC DNA]</scope>
    <source>
        <strain evidence="4">NBRC 108730</strain>
    </source>
</reference>
<dbReference type="Pfam" id="PF04679">
    <property type="entry name" value="DNA_ligase_A_C"/>
    <property type="match status" value="1"/>
</dbReference>
<feature type="domain" description="DNA ligase ATP-dependent C-terminal" evidence="2">
    <location>
        <begin position="3"/>
        <end position="84"/>
    </location>
</feature>